<evidence type="ECO:0000313" key="4">
    <source>
        <dbReference type="Proteomes" id="UP000612808"/>
    </source>
</evidence>
<dbReference type="PANTHER" id="PTHR37957">
    <property type="entry name" value="BLR7070 PROTEIN"/>
    <property type="match status" value="1"/>
</dbReference>
<dbReference type="Gene3D" id="2.60.40.3440">
    <property type="match status" value="1"/>
</dbReference>
<evidence type="ECO:0000256" key="1">
    <source>
        <dbReference type="SAM" id="SignalP"/>
    </source>
</evidence>
<dbReference type="Proteomes" id="UP000612808">
    <property type="component" value="Unassembled WGS sequence"/>
</dbReference>
<dbReference type="Pfam" id="PF13449">
    <property type="entry name" value="Phytase-like"/>
    <property type="match status" value="1"/>
</dbReference>
<protein>
    <recommendedName>
        <fullName evidence="2">Phytase-like domain-containing protein</fullName>
    </recommendedName>
</protein>
<keyword evidence="1" id="KW-0732">Signal</keyword>
<dbReference type="RefSeq" id="WP_203660821.1">
    <property type="nucleotide sequence ID" value="NZ_BOMB01000025.1"/>
</dbReference>
<sequence length="513" mass="53744">MRRTVTAVAAAVLAVGVAGTTWAAPQHGYTVRPGGALSVPATGGQVVGHSDPAHGTVSVGDDGRLGYRPDPGFTGTDTFTYTSSDAVRLYRSDLPPLATIGGVRISAEGYGSALAPVPGHRDEYYGLTDRGPNVDGPDGTKIEPLPGFAPSIGRFRLAHGTATLVRTITLRAADGTPYNGQVNTQASTGETITGLDGKPLPASPYGYDPEGLVAAKDGTFWVSDEYGPFVTHFAADGRQLGRLSPYDGTLPGELRHREPNKGMEGLTVTPDGRTLVGVMQSALHQDDLTEKVKNVALVRIVTYDLRSGATHEYPYLLHDPGDNGTAVSEITALSATRFLVDERDGNMEPGAFKRLYAVDVRHATDIGPAARVPGATYDPDRGLVVAGGTLERLVGRADTADARTILAGAHVTAAGSDLALDLAKLVTGLDPRGYFFGHDKVEGVAVRGHTLVISNDSDFGLDGVSTDSAPFRLHAKTLPDGTQDDGEYLAVDLSDVDGSVAPTRTTTVTVHVR</sequence>
<comment type="caution">
    <text evidence="3">The sequence shown here is derived from an EMBL/GenBank/DDBJ whole genome shotgun (WGS) entry which is preliminary data.</text>
</comment>
<dbReference type="SUPFAM" id="SSF101898">
    <property type="entry name" value="NHL repeat"/>
    <property type="match status" value="1"/>
</dbReference>
<dbReference type="Pfam" id="PF17963">
    <property type="entry name" value="Big_9"/>
    <property type="match status" value="1"/>
</dbReference>
<feature type="chain" id="PRO_5035201673" description="Phytase-like domain-containing protein" evidence="1">
    <location>
        <begin position="24"/>
        <end position="513"/>
    </location>
</feature>
<accession>A0A8J3J2X7</accession>
<dbReference type="InterPro" id="IPR027372">
    <property type="entry name" value="Phytase-like_dom"/>
</dbReference>
<name>A0A8J3J2X7_9ACTN</name>
<evidence type="ECO:0000259" key="2">
    <source>
        <dbReference type="Pfam" id="PF13449"/>
    </source>
</evidence>
<dbReference type="AlphaFoldDB" id="A0A8J3J2X7"/>
<gene>
    <name evidence="3" type="ORF">Aru02nite_45090</name>
</gene>
<dbReference type="PANTHER" id="PTHR37957:SF1">
    <property type="entry name" value="PHYTASE-LIKE DOMAIN-CONTAINING PROTEIN"/>
    <property type="match status" value="1"/>
</dbReference>
<proteinExistence type="predicted"/>
<organism evidence="3 4">
    <name type="scientific">Actinocatenispora rupis</name>
    <dbReference type="NCBI Taxonomy" id="519421"/>
    <lineage>
        <taxon>Bacteria</taxon>
        <taxon>Bacillati</taxon>
        <taxon>Actinomycetota</taxon>
        <taxon>Actinomycetes</taxon>
        <taxon>Micromonosporales</taxon>
        <taxon>Micromonosporaceae</taxon>
        <taxon>Actinocatenispora</taxon>
    </lineage>
</organism>
<reference evidence="3" key="1">
    <citation type="submission" date="2021-01" db="EMBL/GenBank/DDBJ databases">
        <title>Whole genome shotgun sequence of Actinocatenispora rupis NBRC 107355.</title>
        <authorList>
            <person name="Komaki H."/>
            <person name="Tamura T."/>
        </authorList>
    </citation>
    <scope>NUCLEOTIDE SEQUENCE</scope>
    <source>
        <strain evidence="3">NBRC 107355</strain>
    </source>
</reference>
<keyword evidence="4" id="KW-1185">Reference proteome</keyword>
<dbReference type="EMBL" id="BOMB01000025">
    <property type="protein sequence ID" value="GID13620.1"/>
    <property type="molecule type" value="Genomic_DNA"/>
</dbReference>
<feature type="domain" description="Phytase-like" evidence="2">
    <location>
        <begin position="112"/>
        <end position="459"/>
    </location>
</feature>
<feature type="signal peptide" evidence="1">
    <location>
        <begin position="1"/>
        <end position="23"/>
    </location>
</feature>
<evidence type="ECO:0000313" key="3">
    <source>
        <dbReference type="EMBL" id="GID13620.1"/>
    </source>
</evidence>